<name>A0A1R1QNF3_9BACI</name>
<dbReference type="InterPro" id="IPR029058">
    <property type="entry name" value="AB_hydrolase_fold"/>
</dbReference>
<sequence length="596" mass="67451">MINAEKIFDVLRITDFTIHPDETQLVFDTNFNGKSNLWAMDLPHAYPYQLSFLNQDSKGIAYSQDGSIIFAGFDTDGNEQDGLYKLSSKGGELQCLNGNETDRHFEPIPAKHAVYYSSTKHNPTFLNTYKYDLLTDREQLVFEGKDGSSLLGDVSPGEKAVSIHVSYVNSHSVCMVQTAEGDTKVIVPDREKPHMVYSSHFASDDQLYVTTNYNSEFSYLALYTISTDTFTPVLSIDKTELTSIHADPKGKYLYLIGKKGVKDVLYEYDTDSGEGRHVVCPCSSIAKICSTKSGSLYALGSTPTKPPNIYVKKQNETAWRQLTKHEVPGFSEDELSYPEVVTYPSFDGLSIEGLLFKPAQNEANGWTIIWPHGGPQDAENFMFYDIFQIAAKMGYQVFAPNFRGSANYGYSFYKMVEQDWGDGPRFDMVSGIDWLIDQKLADPDKLFLMGGSYGGYMALLLHGRHPEYFRAVVDICGVSNLFSFVKSVPDFWRPLMEKWVGHPERDYEKMKADSPITYLKTMTRPMLIVQGANDPRVVKEESDQVVDKLRAWGRNIEYLVMENEGHGFSKKENKIKVYSTIFSFFEKHRLSQTAKA</sequence>
<dbReference type="PANTHER" id="PTHR42776:SF27">
    <property type="entry name" value="DIPEPTIDYL PEPTIDASE FAMILY MEMBER 6"/>
    <property type="match status" value="1"/>
</dbReference>
<evidence type="ECO:0000313" key="3">
    <source>
        <dbReference type="EMBL" id="OMI06192.1"/>
    </source>
</evidence>
<dbReference type="Gene3D" id="3.40.50.1820">
    <property type="entry name" value="alpha/beta hydrolase"/>
    <property type="match status" value="1"/>
</dbReference>
<dbReference type="EMBL" id="MTJL01000016">
    <property type="protein sequence ID" value="OMI06192.1"/>
    <property type="molecule type" value="Genomic_DNA"/>
</dbReference>
<feature type="domain" description="Peptidase S9 prolyl oligopeptidase catalytic" evidence="2">
    <location>
        <begin position="384"/>
        <end position="588"/>
    </location>
</feature>
<accession>A0A1R1QNF3</accession>
<organism evidence="3 4">
    <name type="scientific">Bacillus swezeyi</name>
    <dbReference type="NCBI Taxonomy" id="1925020"/>
    <lineage>
        <taxon>Bacteria</taxon>
        <taxon>Bacillati</taxon>
        <taxon>Bacillota</taxon>
        <taxon>Bacilli</taxon>
        <taxon>Bacillales</taxon>
        <taxon>Bacillaceae</taxon>
        <taxon>Bacillus</taxon>
    </lineage>
</organism>
<evidence type="ECO:0000256" key="1">
    <source>
        <dbReference type="ARBA" id="ARBA00022801"/>
    </source>
</evidence>
<keyword evidence="4" id="KW-1185">Reference proteome</keyword>
<dbReference type="AlphaFoldDB" id="A0A1R1QNF3"/>
<protein>
    <submittedName>
        <fullName evidence="3">S9 family peptidase</fullName>
    </submittedName>
</protein>
<dbReference type="Proteomes" id="UP000187367">
    <property type="component" value="Unassembled WGS sequence"/>
</dbReference>
<dbReference type="Gene3D" id="2.120.10.30">
    <property type="entry name" value="TolB, C-terminal domain"/>
    <property type="match status" value="1"/>
</dbReference>
<evidence type="ECO:0000313" key="4">
    <source>
        <dbReference type="Proteomes" id="UP000187367"/>
    </source>
</evidence>
<reference evidence="3 4" key="1">
    <citation type="submission" date="2017-01" db="EMBL/GenBank/DDBJ databases">
        <title>Bacillus phylogenomics.</title>
        <authorList>
            <person name="Dunlap C."/>
        </authorList>
    </citation>
    <scope>NUCLEOTIDE SEQUENCE [LARGE SCALE GENOMIC DNA]</scope>
    <source>
        <strain evidence="3 4">NRRL B-41282</strain>
    </source>
</reference>
<dbReference type="GO" id="GO:0006508">
    <property type="term" value="P:proteolysis"/>
    <property type="evidence" value="ECO:0007669"/>
    <property type="project" value="InterPro"/>
</dbReference>
<gene>
    <name evidence="3" type="ORF">BW143_09700</name>
</gene>
<evidence type="ECO:0000259" key="2">
    <source>
        <dbReference type="Pfam" id="PF00326"/>
    </source>
</evidence>
<dbReference type="Pfam" id="PF00326">
    <property type="entry name" value="Peptidase_S9"/>
    <property type="match status" value="1"/>
</dbReference>
<dbReference type="PANTHER" id="PTHR42776">
    <property type="entry name" value="SERINE PEPTIDASE S9 FAMILY MEMBER"/>
    <property type="match status" value="1"/>
</dbReference>
<proteinExistence type="predicted"/>
<accession>A0A1R1RVV3</accession>
<keyword evidence="1" id="KW-0378">Hydrolase</keyword>
<dbReference type="SUPFAM" id="SSF69304">
    <property type="entry name" value="Tricorn protease N-terminal domain"/>
    <property type="match status" value="1"/>
</dbReference>
<dbReference type="InterPro" id="IPR001375">
    <property type="entry name" value="Peptidase_S9_cat"/>
</dbReference>
<dbReference type="GO" id="GO:0004252">
    <property type="term" value="F:serine-type endopeptidase activity"/>
    <property type="evidence" value="ECO:0007669"/>
    <property type="project" value="TreeGrafter"/>
</dbReference>
<dbReference type="OrthoDB" id="108903at2"/>
<dbReference type="RefSeq" id="WP_076761519.1">
    <property type="nucleotide sequence ID" value="NZ_JARMMH010000013.1"/>
</dbReference>
<dbReference type="InterPro" id="IPR011042">
    <property type="entry name" value="6-blade_b-propeller_TolB-like"/>
</dbReference>
<dbReference type="SUPFAM" id="SSF53474">
    <property type="entry name" value="alpha/beta-Hydrolases"/>
    <property type="match status" value="1"/>
</dbReference>
<comment type="caution">
    <text evidence="3">The sequence shown here is derived from an EMBL/GenBank/DDBJ whole genome shotgun (WGS) entry which is preliminary data.</text>
</comment>